<proteinExistence type="predicted"/>
<keyword evidence="2" id="KW-0378">Hydrolase</keyword>
<dbReference type="Pfam" id="PF13472">
    <property type="entry name" value="Lipase_GDSL_2"/>
    <property type="match status" value="1"/>
</dbReference>
<dbReference type="RefSeq" id="WP_188232542.1">
    <property type="nucleotide sequence ID" value="NZ_CP063989.1"/>
</dbReference>
<dbReference type="AlphaFoldDB" id="A0A7T0PW42"/>
<dbReference type="Gene3D" id="3.40.50.1110">
    <property type="entry name" value="SGNH hydrolase"/>
    <property type="match status" value="1"/>
</dbReference>
<dbReference type="PANTHER" id="PTHR43784:SF2">
    <property type="entry name" value="GDSL-LIKE LIPASE_ACYLHYDROLASE, PUTATIVE (AFU_ORTHOLOGUE AFUA_2G00820)-RELATED"/>
    <property type="match status" value="1"/>
</dbReference>
<dbReference type="KEGG" id="arep:ID810_06305"/>
<dbReference type="CDD" id="cd00229">
    <property type="entry name" value="SGNH_hydrolase"/>
    <property type="match status" value="1"/>
</dbReference>
<reference evidence="2 3" key="1">
    <citation type="submission" date="2020-11" db="EMBL/GenBank/DDBJ databases">
        <title>Actinomyces sp. ZJ750.</title>
        <authorList>
            <person name="Zhou J."/>
        </authorList>
    </citation>
    <scope>NUCLEOTIDE SEQUENCE [LARGE SCALE GENOMIC DNA]</scope>
    <source>
        <strain evidence="2 3">ZJ750</strain>
    </source>
</reference>
<accession>A0A7T0PW42</accession>
<dbReference type="SUPFAM" id="SSF52266">
    <property type="entry name" value="SGNH hydrolase"/>
    <property type="match status" value="1"/>
</dbReference>
<keyword evidence="3" id="KW-1185">Reference proteome</keyword>
<evidence type="ECO:0000259" key="1">
    <source>
        <dbReference type="Pfam" id="PF13472"/>
    </source>
</evidence>
<organism evidence="2 3">
    <name type="scientific">Actinomyces respiraculi</name>
    <dbReference type="NCBI Taxonomy" id="2744574"/>
    <lineage>
        <taxon>Bacteria</taxon>
        <taxon>Bacillati</taxon>
        <taxon>Actinomycetota</taxon>
        <taxon>Actinomycetes</taxon>
        <taxon>Actinomycetales</taxon>
        <taxon>Actinomycetaceae</taxon>
        <taxon>Actinomyces</taxon>
    </lineage>
</organism>
<feature type="domain" description="SGNH hydrolase-type esterase" evidence="1">
    <location>
        <begin position="23"/>
        <end position="199"/>
    </location>
</feature>
<sequence>MQGLLCWSVPALPRSTPFPTAVFLGDSITTGWQAITHPRNRWTSLVCEHLRWREVNLADDGMGFFARRGGHLPGGGRTPSSRDTTWLETVLRAEPDVVTVSLGLNDAVLLPSQLELIQQAVEHDLSFLASRLRGVSVVVAPYFPTLGVGPRFELVRRMVHEQATTLGLVSTDAMSLAIDGDEDLLSVDGIHPNDAGHAAIARSMIRLYEDLVPALCSPAPGPSA</sequence>
<dbReference type="PANTHER" id="PTHR43784">
    <property type="entry name" value="GDSL-LIKE LIPASE/ACYLHYDROLASE, PUTATIVE (AFU_ORTHOLOGUE AFUA_2G00820)-RELATED"/>
    <property type="match status" value="1"/>
</dbReference>
<gene>
    <name evidence="2" type="ORF">ID810_06305</name>
</gene>
<dbReference type="GO" id="GO:0016787">
    <property type="term" value="F:hydrolase activity"/>
    <property type="evidence" value="ECO:0007669"/>
    <property type="project" value="UniProtKB-KW"/>
</dbReference>
<dbReference type="EMBL" id="CP063989">
    <property type="protein sequence ID" value="QPL04445.1"/>
    <property type="molecule type" value="Genomic_DNA"/>
</dbReference>
<evidence type="ECO:0000313" key="3">
    <source>
        <dbReference type="Proteomes" id="UP000594637"/>
    </source>
</evidence>
<dbReference type="Proteomes" id="UP000594637">
    <property type="component" value="Chromosome"/>
</dbReference>
<name>A0A7T0PW42_9ACTO</name>
<protein>
    <submittedName>
        <fullName evidence="2">SGNH/GDSL hydrolase family protein</fullName>
    </submittedName>
</protein>
<dbReference type="InterPro" id="IPR053140">
    <property type="entry name" value="GDSL_Rv0518-like"/>
</dbReference>
<dbReference type="InterPro" id="IPR036514">
    <property type="entry name" value="SGNH_hydro_sf"/>
</dbReference>
<dbReference type="InterPro" id="IPR013830">
    <property type="entry name" value="SGNH_hydro"/>
</dbReference>
<evidence type="ECO:0000313" key="2">
    <source>
        <dbReference type="EMBL" id="QPL04445.1"/>
    </source>
</evidence>